<dbReference type="AlphaFoldDB" id="A0A1Q9HAI0"/>
<dbReference type="PANTHER" id="PTHR37422">
    <property type="entry name" value="TEICHURONIC ACID BIOSYNTHESIS PROTEIN TUAE"/>
    <property type="match status" value="1"/>
</dbReference>
<dbReference type="OrthoDB" id="8576060at2"/>
<feature type="transmembrane region" description="Helical" evidence="5">
    <location>
        <begin position="89"/>
        <end position="107"/>
    </location>
</feature>
<proteinExistence type="predicted"/>
<dbReference type="EMBL" id="MJMJ01000044">
    <property type="protein sequence ID" value="OLQ86132.1"/>
    <property type="molecule type" value="Genomic_DNA"/>
</dbReference>
<feature type="transmembrane region" description="Helical" evidence="5">
    <location>
        <begin position="382"/>
        <end position="402"/>
    </location>
</feature>
<dbReference type="STRING" id="1381081.BIY22_12850"/>
<comment type="subcellular location">
    <subcellularLocation>
        <location evidence="1">Membrane</location>
        <topology evidence="1">Multi-pass membrane protein</topology>
    </subcellularLocation>
</comment>
<feature type="domain" description="O-antigen ligase-related" evidence="6">
    <location>
        <begin position="180"/>
        <end position="337"/>
    </location>
</feature>
<evidence type="ECO:0000256" key="5">
    <source>
        <dbReference type="SAM" id="Phobius"/>
    </source>
</evidence>
<feature type="transmembrane region" description="Helical" evidence="5">
    <location>
        <begin position="177"/>
        <end position="210"/>
    </location>
</feature>
<keyword evidence="7" id="KW-0436">Ligase</keyword>
<evidence type="ECO:0000259" key="6">
    <source>
        <dbReference type="Pfam" id="PF04932"/>
    </source>
</evidence>
<dbReference type="GO" id="GO:0016874">
    <property type="term" value="F:ligase activity"/>
    <property type="evidence" value="ECO:0007669"/>
    <property type="project" value="UniProtKB-KW"/>
</dbReference>
<evidence type="ECO:0000256" key="1">
    <source>
        <dbReference type="ARBA" id="ARBA00004141"/>
    </source>
</evidence>
<feature type="transmembrane region" description="Helical" evidence="5">
    <location>
        <begin position="359"/>
        <end position="375"/>
    </location>
</feature>
<dbReference type="GO" id="GO:0016020">
    <property type="term" value="C:membrane"/>
    <property type="evidence" value="ECO:0007669"/>
    <property type="project" value="UniProtKB-SubCell"/>
</dbReference>
<gene>
    <name evidence="7" type="ORF">BIY22_12850</name>
</gene>
<evidence type="ECO:0000256" key="3">
    <source>
        <dbReference type="ARBA" id="ARBA00022989"/>
    </source>
</evidence>
<evidence type="ECO:0000313" key="7">
    <source>
        <dbReference type="EMBL" id="OLQ86132.1"/>
    </source>
</evidence>
<protein>
    <submittedName>
        <fullName evidence="7">Ligase</fullName>
    </submittedName>
</protein>
<accession>A0A1Q9HAI0</accession>
<dbReference type="Proteomes" id="UP000186313">
    <property type="component" value="Unassembled WGS sequence"/>
</dbReference>
<feature type="transmembrane region" description="Helical" evidence="5">
    <location>
        <begin position="216"/>
        <end position="235"/>
    </location>
</feature>
<dbReference type="InterPro" id="IPR051533">
    <property type="entry name" value="WaaL-like"/>
</dbReference>
<reference evidence="7 8" key="1">
    <citation type="submission" date="2016-09" db="EMBL/GenBank/DDBJ databases">
        <title>Genomic Taxonomy of the Vibrionaceae.</title>
        <authorList>
            <person name="Gonzalez-Castillo A."/>
            <person name="Gomez-Gil B."/>
            <person name="Enciso-Ibarra K."/>
        </authorList>
    </citation>
    <scope>NUCLEOTIDE SEQUENCE [LARGE SCALE GENOMIC DNA]</scope>
    <source>
        <strain evidence="7 8">CAIM 703</strain>
    </source>
</reference>
<keyword evidence="3 5" id="KW-1133">Transmembrane helix</keyword>
<evidence type="ECO:0000256" key="4">
    <source>
        <dbReference type="ARBA" id="ARBA00023136"/>
    </source>
</evidence>
<feature type="transmembrane region" description="Helical" evidence="5">
    <location>
        <begin position="144"/>
        <end position="165"/>
    </location>
</feature>
<feature type="transmembrane region" description="Helical" evidence="5">
    <location>
        <begin position="119"/>
        <end position="138"/>
    </location>
</feature>
<feature type="transmembrane region" description="Helical" evidence="5">
    <location>
        <begin position="60"/>
        <end position="77"/>
    </location>
</feature>
<evidence type="ECO:0000256" key="2">
    <source>
        <dbReference type="ARBA" id="ARBA00022692"/>
    </source>
</evidence>
<name>A0A1Q9HAI0_9VIBR</name>
<dbReference type="PANTHER" id="PTHR37422:SF17">
    <property type="entry name" value="O-ANTIGEN LIGASE"/>
    <property type="match status" value="1"/>
</dbReference>
<evidence type="ECO:0000313" key="8">
    <source>
        <dbReference type="Proteomes" id="UP000186313"/>
    </source>
</evidence>
<feature type="transmembrane region" description="Helical" evidence="5">
    <location>
        <begin position="331"/>
        <end position="353"/>
    </location>
</feature>
<keyword evidence="2 5" id="KW-0812">Transmembrane</keyword>
<dbReference type="RefSeq" id="WP_075710623.1">
    <property type="nucleotide sequence ID" value="NZ_MJMJ01000044.1"/>
</dbReference>
<organism evidence="7 8">
    <name type="scientific">Vibrio panuliri</name>
    <dbReference type="NCBI Taxonomy" id="1381081"/>
    <lineage>
        <taxon>Bacteria</taxon>
        <taxon>Pseudomonadati</taxon>
        <taxon>Pseudomonadota</taxon>
        <taxon>Gammaproteobacteria</taxon>
        <taxon>Vibrionales</taxon>
        <taxon>Vibrionaceae</taxon>
        <taxon>Vibrio</taxon>
    </lineage>
</organism>
<sequence>MMFKDFYPKAICWCLALVPALLLTTNNFSVGVIILALIISLICLKKSNKEALQWTKFDSLVAICFSFYFLGAIPVAIADGSTARYFQGGARLLLCLPIYIALSRTLFKQTLPLRTFLENGLIIGSFGAFTIACYQYFYLGMLRVNGFLFSINFGYLACAMAFLAATMMLTSNKKLFLALSFILSVFSVTLTLTRGAIFAIPLVLIVYILLNIRHLNFTRIIIGIILFSCTSIFAYKNFDGFQNRIDHTVKEFNFIKQGNINNAVSTGDRLQFWYGAIVAFDKSPLIGLPYKQREALNHQLYLDGKIGERASKISRGHAHSQYFEMLASNGVLGIISLITIFVIPFFVFALHYFSTQSPWALTGAIFVSGFAIFGLTEVPLTANVIGSFYGFMLAVFFAIVAADKHNQKLTVE</sequence>
<keyword evidence="4 5" id="KW-0472">Membrane</keyword>
<comment type="caution">
    <text evidence="7">The sequence shown here is derived from an EMBL/GenBank/DDBJ whole genome shotgun (WGS) entry which is preliminary data.</text>
</comment>
<dbReference type="Pfam" id="PF04932">
    <property type="entry name" value="Wzy_C"/>
    <property type="match status" value="1"/>
</dbReference>
<feature type="transmembrane region" description="Helical" evidence="5">
    <location>
        <begin position="32"/>
        <end position="48"/>
    </location>
</feature>
<dbReference type="InterPro" id="IPR007016">
    <property type="entry name" value="O-antigen_ligase-rel_domated"/>
</dbReference>